<feature type="domain" description="HTH crp-type" evidence="4">
    <location>
        <begin position="147"/>
        <end position="213"/>
    </location>
</feature>
<dbReference type="InterPro" id="IPR036390">
    <property type="entry name" value="WH_DNA-bd_sf"/>
</dbReference>
<accession>A0A6N8SJD0</accession>
<protein>
    <submittedName>
        <fullName evidence="5">Helix-turn-helix domain-containing protein</fullName>
    </submittedName>
</protein>
<dbReference type="InterPro" id="IPR012318">
    <property type="entry name" value="HTH_CRP"/>
</dbReference>
<comment type="caution">
    <text evidence="5">The sequence shown here is derived from an EMBL/GenBank/DDBJ whole genome shotgun (WGS) entry which is preliminary data.</text>
</comment>
<keyword evidence="3" id="KW-0804">Transcription</keyword>
<dbReference type="PANTHER" id="PTHR24567">
    <property type="entry name" value="CRP FAMILY TRANSCRIPTIONAL REGULATORY PROTEIN"/>
    <property type="match status" value="1"/>
</dbReference>
<keyword evidence="2" id="KW-0238">DNA-binding</keyword>
<dbReference type="SUPFAM" id="SSF51206">
    <property type="entry name" value="cAMP-binding domain-like"/>
    <property type="match status" value="1"/>
</dbReference>
<dbReference type="Pfam" id="PF00027">
    <property type="entry name" value="cNMP_binding"/>
    <property type="match status" value="1"/>
</dbReference>
<dbReference type="RefSeq" id="WP_160862085.1">
    <property type="nucleotide sequence ID" value="NZ_JAODWE010000003.1"/>
</dbReference>
<name>A0A6N8SJD0_9HYPH</name>
<evidence type="ECO:0000313" key="6">
    <source>
        <dbReference type="Proteomes" id="UP000435802"/>
    </source>
</evidence>
<dbReference type="Gene3D" id="1.10.10.10">
    <property type="entry name" value="Winged helix-like DNA-binding domain superfamily/Winged helix DNA-binding domain"/>
    <property type="match status" value="1"/>
</dbReference>
<sequence length="240" mass="26795">MTAPLRSAPLNNLLQLLPEIDFQMLAPDLTHNVFPKGTPLAHRDKPIDAVHFLTSGIGSVVIMTPQGRRAEAGIFGFDGYIPTAAVTGARISSYDVTVQLDAEGYSMEFDDFRRWMDQSKPFVQIMNRSMEGFAVQLAHTAVSNAVHDVNERLARWLLMCHDRSRSDEMAVTHELLSVLLGVRRPSVTTALHVLEGEGLIRSLRGSVVVRDRPALEAFAHDCYGRPEAEYRRLMSDLPRL</sequence>
<dbReference type="InterPro" id="IPR000595">
    <property type="entry name" value="cNMP-bd_dom"/>
</dbReference>
<dbReference type="GO" id="GO:0003700">
    <property type="term" value="F:DNA-binding transcription factor activity"/>
    <property type="evidence" value="ECO:0007669"/>
    <property type="project" value="TreeGrafter"/>
</dbReference>
<evidence type="ECO:0000259" key="4">
    <source>
        <dbReference type="PROSITE" id="PS51063"/>
    </source>
</evidence>
<evidence type="ECO:0000313" key="5">
    <source>
        <dbReference type="EMBL" id="MXN48587.1"/>
    </source>
</evidence>
<dbReference type="AlphaFoldDB" id="A0A6N8SJD0"/>
<reference evidence="5 6" key="1">
    <citation type="submission" date="2019-12" db="EMBL/GenBank/DDBJ databases">
        <title>Shinella kummerowiae sp. nov., a symbiotic bacterium isolated from root nodules of the herbal legume Kummerowia stipulacea.</title>
        <authorList>
            <person name="Gao J."/>
        </authorList>
    </citation>
    <scope>NUCLEOTIDE SEQUENCE [LARGE SCALE GENOMIC DNA]</scope>
    <source>
        <strain evidence="5 6">CCBAU 25048</strain>
    </source>
</reference>
<keyword evidence="6" id="KW-1185">Reference proteome</keyword>
<dbReference type="InterPro" id="IPR036388">
    <property type="entry name" value="WH-like_DNA-bd_sf"/>
</dbReference>
<dbReference type="Gene3D" id="2.60.120.10">
    <property type="entry name" value="Jelly Rolls"/>
    <property type="match status" value="1"/>
</dbReference>
<dbReference type="InterPro" id="IPR050397">
    <property type="entry name" value="Env_Response_Regulators"/>
</dbReference>
<dbReference type="GO" id="GO:0005829">
    <property type="term" value="C:cytosol"/>
    <property type="evidence" value="ECO:0007669"/>
    <property type="project" value="TreeGrafter"/>
</dbReference>
<dbReference type="InterPro" id="IPR018490">
    <property type="entry name" value="cNMP-bd_dom_sf"/>
</dbReference>
<evidence type="ECO:0000256" key="3">
    <source>
        <dbReference type="ARBA" id="ARBA00023163"/>
    </source>
</evidence>
<dbReference type="Proteomes" id="UP000435802">
    <property type="component" value="Unassembled WGS sequence"/>
</dbReference>
<evidence type="ECO:0000256" key="2">
    <source>
        <dbReference type="ARBA" id="ARBA00023125"/>
    </source>
</evidence>
<dbReference type="OrthoDB" id="7506088at2"/>
<dbReference type="InterPro" id="IPR014710">
    <property type="entry name" value="RmlC-like_jellyroll"/>
</dbReference>
<dbReference type="CDD" id="cd00038">
    <property type="entry name" value="CAP_ED"/>
    <property type="match status" value="1"/>
</dbReference>
<organism evidence="5 6">
    <name type="scientific">Shinella kummerowiae</name>
    <dbReference type="NCBI Taxonomy" id="417745"/>
    <lineage>
        <taxon>Bacteria</taxon>
        <taxon>Pseudomonadati</taxon>
        <taxon>Pseudomonadota</taxon>
        <taxon>Alphaproteobacteria</taxon>
        <taxon>Hyphomicrobiales</taxon>
        <taxon>Rhizobiaceae</taxon>
        <taxon>Shinella</taxon>
    </lineage>
</organism>
<evidence type="ECO:0000256" key="1">
    <source>
        <dbReference type="ARBA" id="ARBA00023015"/>
    </source>
</evidence>
<dbReference type="PROSITE" id="PS51063">
    <property type="entry name" value="HTH_CRP_2"/>
    <property type="match status" value="1"/>
</dbReference>
<dbReference type="Pfam" id="PF13545">
    <property type="entry name" value="HTH_Crp_2"/>
    <property type="match status" value="1"/>
</dbReference>
<dbReference type="EMBL" id="WUMK01000011">
    <property type="protein sequence ID" value="MXN48587.1"/>
    <property type="molecule type" value="Genomic_DNA"/>
</dbReference>
<gene>
    <name evidence="5" type="ORF">GR138_25585</name>
</gene>
<proteinExistence type="predicted"/>
<dbReference type="PANTHER" id="PTHR24567:SF74">
    <property type="entry name" value="HTH-TYPE TRANSCRIPTIONAL REGULATOR ARCR"/>
    <property type="match status" value="1"/>
</dbReference>
<dbReference type="GO" id="GO:0003677">
    <property type="term" value="F:DNA binding"/>
    <property type="evidence" value="ECO:0007669"/>
    <property type="project" value="UniProtKB-KW"/>
</dbReference>
<dbReference type="SUPFAM" id="SSF46785">
    <property type="entry name" value="Winged helix' DNA-binding domain"/>
    <property type="match status" value="1"/>
</dbReference>
<keyword evidence="1" id="KW-0805">Transcription regulation</keyword>